<organism evidence="5 6">
    <name type="scientific">Geotrichum candidum</name>
    <name type="common">Oospora lactis</name>
    <name type="synonym">Dipodascus geotrichum</name>
    <dbReference type="NCBI Taxonomy" id="1173061"/>
    <lineage>
        <taxon>Eukaryota</taxon>
        <taxon>Fungi</taxon>
        <taxon>Dikarya</taxon>
        <taxon>Ascomycota</taxon>
        <taxon>Saccharomycotina</taxon>
        <taxon>Dipodascomycetes</taxon>
        <taxon>Dipodascales</taxon>
        <taxon>Dipodascaceae</taxon>
        <taxon>Geotrichum</taxon>
    </lineage>
</organism>
<feature type="domain" description="PLD phosphodiesterase" evidence="3">
    <location>
        <begin position="302"/>
        <end position="331"/>
    </location>
</feature>
<dbReference type="GO" id="GO:0046475">
    <property type="term" value="P:glycerophospholipid catabolic process"/>
    <property type="evidence" value="ECO:0007669"/>
    <property type="project" value="TreeGrafter"/>
</dbReference>
<dbReference type="PROSITE" id="PS50035">
    <property type="entry name" value="PLD"/>
    <property type="match status" value="1"/>
</dbReference>
<dbReference type="Pfam" id="PF25329">
    <property type="entry name" value="C2_GDE1"/>
    <property type="match status" value="1"/>
</dbReference>
<keyword evidence="2" id="KW-0040">ANK repeat</keyword>
<dbReference type="Pfam" id="PF12796">
    <property type="entry name" value="Ank_2"/>
    <property type="match status" value="2"/>
</dbReference>
<feature type="domain" description="GP-PDE" evidence="4">
    <location>
        <begin position="478"/>
        <end position="798"/>
    </location>
</feature>
<dbReference type="EMBL" id="CCBN010000001">
    <property type="protein sequence ID" value="CDO51232.1"/>
    <property type="molecule type" value="Genomic_DNA"/>
</dbReference>
<dbReference type="PANTHER" id="PTHR22958">
    <property type="entry name" value="GLYCEROPHOSPHORYL DIESTER PHOSPHODIESTERASE"/>
    <property type="match status" value="1"/>
</dbReference>
<dbReference type="PANTHER" id="PTHR22958:SF1">
    <property type="entry name" value="GLYCEROPHOSPHOCHOLINE PHOSPHODIESTERASE GPCPD1"/>
    <property type="match status" value="1"/>
</dbReference>
<dbReference type="InterPro" id="IPR030395">
    <property type="entry name" value="GP_PDE_dom"/>
</dbReference>
<dbReference type="InterPro" id="IPR051578">
    <property type="entry name" value="GDPD"/>
</dbReference>
<dbReference type="SMART" id="SM00248">
    <property type="entry name" value="ANK"/>
    <property type="match status" value="6"/>
</dbReference>
<feature type="repeat" description="ANK" evidence="2">
    <location>
        <begin position="185"/>
        <end position="217"/>
    </location>
</feature>
<gene>
    <name evidence="5" type="ORF">BN980_GECA01s02914g</name>
</gene>
<name>A0A0J9YHD8_GEOCN</name>
<reference evidence="5" key="1">
    <citation type="submission" date="2014-03" db="EMBL/GenBank/DDBJ databases">
        <authorList>
            <person name="Casaregola S."/>
        </authorList>
    </citation>
    <scope>NUCLEOTIDE SEQUENCE [LARGE SCALE GENOMIC DNA]</scope>
    <source>
        <strain evidence="5">CLIB 918</strain>
    </source>
</reference>
<keyword evidence="6" id="KW-1185">Reference proteome</keyword>
<dbReference type="PROSITE" id="PS50297">
    <property type="entry name" value="ANK_REP_REGION"/>
    <property type="match status" value="2"/>
</dbReference>
<evidence type="ECO:0000256" key="1">
    <source>
        <dbReference type="ARBA" id="ARBA00022801"/>
    </source>
</evidence>
<dbReference type="PROSITE" id="PS50088">
    <property type="entry name" value="ANK_REPEAT"/>
    <property type="match status" value="3"/>
</dbReference>
<dbReference type="Gene3D" id="3.20.20.190">
    <property type="entry name" value="Phosphatidylinositol (PI) phosphodiesterase"/>
    <property type="match status" value="1"/>
</dbReference>
<dbReference type="PRINTS" id="PR01415">
    <property type="entry name" value="ANKYRIN"/>
</dbReference>
<sequence>MSPLEPALSSLFPLNKFAPDQLEQLVLVLESLDASNRAQLVELDPQRGTTPLHYAAQHGVDYVVKVLIKYFGKWGLYNRNWYDSNGKTPVEIAIYENRLSTVKVFLKEMPSGSFAGANGWHLLKAAVETNSVSMLEMLLDQGMDVNLTSELKESCIYMACKTQFIDGVEFLLKRNADINIAEISNGWTPLFIACVIGNEEIVRMLLEAKSSVCMLDRLGWTAMEHAGFRGFLKIAEMAKPDIVPADNLTLNGPRKSSESLSLSTQELSIYSQSQSSSLSSSATVFSYLNEKFSASSVLSDEDEPEDHNKRYLLDNSMVLVNLGSMDIRDKRPPVELNVDNPAEFDLTISSPVCDGTYSFCLPIRLSTNDDPFLKRESMDQVSFYIKSPEDVTIFFDIVTKHERVSVGRAVAFLSEHIRKTSFDNTRSLYRAITIPILNLTTYGVLGKVTFEYLVVNPFNHPKLGTVNSHTYWDKLMSSQVIGHRGLGRNSDTMNLQLGENTLESFEQAAVLGASYVEFDVQLTKDFVPVIYHDYLVSETGLDIQTHNLTLEQFLGISDQHHHSSTTRNRARSPPVRRYRKENGYDSIYDDISNMSHRIRNTRDWKVKKFKPNIRGHHIQAPVITLEHAFKTVSKDIGFNIECKYPMIDECENEDMDCVGAEFNYWTDQLLKCIFDHANGRDVILSTFHPEVCIMLALKQDTFPVMFLTEAGNSPLVDVRAKSLQEAIKFARRWNLVGVIPEAVALNHCPRLANVVKDCGLKCITYGSLDNDVEVVKILVKNGVDAVVADAVLPVKQCLDSLKS</sequence>
<feature type="repeat" description="ANK" evidence="2">
    <location>
        <begin position="47"/>
        <end position="69"/>
    </location>
</feature>
<dbReference type="SUPFAM" id="SSF48403">
    <property type="entry name" value="Ankyrin repeat"/>
    <property type="match status" value="1"/>
</dbReference>
<comment type="caution">
    <text evidence="5">The sequence shown here is derived from an EMBL/GenBank/DDBJ whole genome shotgun (WGS) entry which is preliminary data.</text>
</comment>
<dbReference type="GO" id="GO:0047389">
    <property type="term" value="F:glycerophosphocholine phosphodiesterase activity"/>
    <property type="evidence" value="ECO:0007669"/>
    <property type="project" value="TreeGrafter"/>
</dbReference>
<dbReference type="Pfam" id="PF03009">
    <property type="entry name" value="GDPD"/>
    <property type="match status" value="1"/>
</dbReference>
<dbReference type="PROSITE" id="PS51704">
    <property type="entry name" value="GP_PDE"/>
    <property type="match status" value="1"/>
</dbReference>
<keyword evidence="1" id="KW-0378">Hydrolase</keyword>
<dbReference type="AlphaFoldDB" id="A0A0J9YHD8"/>
<dbReference type="Proteomes" id="UP000242525">
    <property type="component" value="Unassembled WGS sequence"/>
</dbReference>
<dbReference type="InterPro" id="IPR001736">
    <property type="entry name" value="PLipase_D/transphosphatidylase"/>
</dbReference>
<dbReference type="PROSITE" id="PS50007">
    <property type="entry name" value="PIPLC_X_DOMAIN"/>
    <property type="match status" value="1"/>
</dbReference>
<accession>A0A0J9YHD8</accession>
<dbReference type="InterPro" id="IPR017946">
    <property type="entry name" value="PLC-like_Pdiesterase_TIM-brl"/>
</dbReference>
<proteinExistence type="predicted"/>
<dbReference type="InterPro" id="IPR002110">
    <property type="entry name" value="Ankyrin_rpt"/>
</dbReference>
<evidence type="ECO:0000313" key="6">
    <source>
        <dbReference type="Proteomes" id="UP000242525"/>
    </source>
</evidence>
<evidence type="ECO:0000259" key="3">
    <source>
        <dbReference type="PROSITE" id="PS50035"/>
    </source>
</evidence>
<dbReference type="Gene3D" id="1.25.40.20">
    <property type="entry name" value="Ankyrin repeat-containing domain"/>
    <property type="match status" value="1"/>
</dbReference>
<dbReference type="SUPFAM" id="SSF51695">
    <property type="entry name" value="PLC-like phosphodiesterases"/>
    <property type="match status" value="1"/>
</dbReference>
<dbReference type="OrthoDB" id="197419at2759"/>
<evidence type="ECO:0000313" key="5">
    <source>
        <dbReference type="EMBL" id="CDO51232.1"/>
    </source>
</evidence>
<feature type="repeat" description="ANK" evidence="2">
    <location>
        <begin position="118"/>
        <end position="150"/>
    </location>
</feature>
<dbReference type="InterPro" id="IPR036770">
    <property type="entry name" value="Ankyrin_rpt-contain_sf"/>
</dbReference>
<evidence type="ECO:0000259" key="4">
    <source>
        <dbReference type="PROSITE" id="PS51704"/>
    </source>
</evidence>
<protein>
    <submittedName>
        <fullName evidence="5">Similar to Saccharomyces cerevisiae YPL110C GDE1 Glycerophosphocholine (GroPCho) phosphodiesterase</fullName>
    </submittedName>
</protein>
<evidence type="ECO:0000256" key="2">
    <source>
        <dbReference type="PROSITE-ProRule" id="PRU00023"/>
    </source>
</evidence>
<dbReference type="InterPro" id="IPR057506">
    <property type="entry name" value="C2_GPCPD1"/>
</dbReference>
<dbReference type="STRING" id="1173061.A0A0J9YHD8"/>